<evidence type="ECO:0000313" key="4">
    <source>
        <dbReference type="EMBL" id="KAF7187343.1"/>
    </source>
</evidence>
<evidence type="ECO:0000256" key="1">
    <source>
        <dbReference type="ARBA" id="ARBA00023242"/>
    </source>
</evidence>
<organism evidence="4 5">
    <name type="scientific">Pseudocercospora fuligena</name>
    <dbReference type="NCBI Taxonomy" id="685502"/>
    <lineage>
        <taxon>Eukaryota</taxon>
        <taxon>Fungi</taxon>
        <taxon>Dikarya</taxon>
        <taxon>Ascomycota</taxon>
        <taxon>Pezizomycotina</taxon>
        <taxon>Dothideomycetes</taxon>
        <taxon>Dothideomycetidae</taxon>
        <taxon>Mycosphaerellales</taxon>
        <taxon>Mycosphaerellaceae</taxon>
        <taxon>Pseudocercospora</taxon>
    </lineage>
</organism>
<dbReference type="Pfam" id="PF00172">
    <property type="entry name" value="Zn_clus"/>
    <property type="match status" value="1"/>
</dbReference>
<dbReference type="CDD" id="cd00067">
    <property type="entry name" value="GAL4"/>
    <property type="match status" value="1"/>
</dbReference>
<protein>
    <recommendedName>
        <fullName evidence="3">Zn(2)-C6 fungal-type domain-containing protein</fullName>
    </recommendedName>
</protein>
<keyword evidence="1" id="KW-0539">Nucleus</keyword>
<reference evidence="4" key="1">
    <citation type="submission" date="2020-04" db="EMBL/GenBank/DDBJ databases">
        <title>Draft genome resource of the tomato pathogen Pseudocercospora fuligena.</title>
        <authorList>
            <person name="Zaccaron A."/>
        </authorList>
    </citation>
    <scope>NUCLEOTIDE SEQUENCE</scope>
    <source>
        <strain evidence="4">PF001</strain>
    </source>
</reference>
<feature type="compositionally biased region" description="Polar residues" evidence="2">
    <location>
        <begin position="66"/>
        <end position="75"/>
    </location>
</feature>
<feature type="region of interest" description="Disordered" evidence="2">
    <location>
        <begin position="1"/>
        <end position="87"/>
    </location>
</feature>
<feature type="compositionally biased region" description="Low complexity" evidence="2">
    <location>
        <begin position="299"/>
        <end position="311"/>
    </location>
</feature>
<feature type="compositionally biased region" description="Polar residues" evidence="2">
    <location>
        <begin position="258"/>
        <end position="277"/>
    </location>
</feature>
<dbReference type="OrthoDB" id="4150019at2759"/>
<dbReference type="Proteomes" id="UP000660729">
    <property type="component" value="Unassembled WGS sequence"/>
</dbReference>
<name>A0A8H6RA98_9PEZI</name>
<feature type="region of interest" description="Disordered" evidence="2">
    <location>
        <begin position="229"/>
        <end position="332"/>
    </location>
</feature>
<feature type="compositionally biased region" description="Polar residues" evidence="2">
    <location>
        <begin position="12"/>
        <end position="29"/>
    </location>
</feature>
<feature type="region of interest" description="Disordered" evidence="2">
    <location>
        <begin position="143"/>
        <end position="208"/>
    </location>
</feature>
<dbReference type="InterPro" id="IPR036864">
    <property type="entry name" value="Zn2-C6_fun-type_DNA-bd_sf"/>
</dbReference>
<feature type="compositionally biased region" description="Polar residues" evidence="2">
    <location>
        <begin position="148"/>
        <end position="172"/>
    </location>
</feature>
<dbReference type="InterPro" id="IPR001138">
    <property type="entry name" value="Zn2Cys6_DnaBD"/>
</dbReference>
<keyword evidence="5" id="KW-1185">Reference proteome</keyword>
<dbReference type="SUPFAM" id="SSF57701">
    <property type="entry name" value="Zn2/Cys6 DNA-binding domain"/>
    <property type="match status" value="1"/>
</dbReference>
<feature type="region of interest" description="Disordered" evidence="2">
    <location>
        <begin position="356"/>
        <end position="404"/>
    </location>
</feature>
<accession>A0A8H6RA98</accession>
<sequence length="404" mass="44045">MSSGLPQHGALHTTTRTTGDSVPTPSGQLTLDRGIASAPFASGAPPPPGANRKKQKPPKTKPGKQLSKSSSTPSLRGNIMSDSDLDKKRNKLGYQRISIACAHCRRRKIRCLLSEDENEQQCQNCIRLKKECVFDPVDQQAAIDARSETSSRSGAQPSGPSSAVSTSPTQMDARSFEQGHPFGSGFQSVPQESTTGFQGIPIPSNNLQMQGMSLKHRPRNQRITISTAPSQQYYPYQPQGPIDQHWQSSENAVHVQRIPTSSTPHLSQPPSRYNTASGADVAPFPPSPNVSQAESFAYPSEQSQQQWQPPSTLRSSMSYPEHYGHTQQMAGPYTRTYQQAPGDRVMHTMPAHGHFPVQHQFMMPPDQRSSSVPGMSPYSQPPQQAPQPWYPGGPPHGGYSNSSG</sequence>
<dbReference type="AlphaFoldDB" id="A0A8H6RA98"/>
<dbReference type="PROSITE" id="PS00463">
    <property type="entry name" value="ZN2_CY6_FUNGAL_1"/>
    <property type="match status" value="1"/>
</dbReference>
<feature type="domain" description="Zn(2)-C6 fungal-type" evidence="3">
    <location>
        <begin position="100"/>
        <end position="134"/>
    </location>
</feature>
<feature type="compositionally biased region" description="Polar residues" evidence="2">
    <location>
        <begin position="185"/>
        <end position="208"/>
    </location>
</feature>
<dbReference type="GO" id="GO:0008270">
    <property type="term" value="F:zinc ion binding"/>
    <property type="evidence" value="ECO:0007669"/>
    <property type="project" value="InterPro"/>
</dbReference>
<evidence type="ECO:0000313" key="5">
    <source>
        <dbReference type="Proteomes" id="UP000660729"/>
    </source>
</evidence>
<dbReference type="PROSITE" id="PS50048">
    <property type="entry name" value="ZN2_CY6_FUNGAL_2"/>
    <property type="match status" value="1"/>
</dbReference>
<dbReference type="EMBL" id="JABCIY010000229">
    <property type="protein sequence ID" value="KAF7187343.1"/>
    <property type="molecule type" value="Genomic_DNA"/>
</dbReference>
<evidence type="ECO:0000256" key="2">
    <source>
        <dbReference type="SAM" id="MobiDB-lite"/>
    </source>
</evidence>
<comment type="caution">
    <text evidence="4">The sequence shown here is derived from an EMBL/GenBank/DDBJ whole genome shotgun (WGS) entry which is preliminary data.</text>
</comment>
<evidence type="ECO:0000259" key="3">
    <source>
        <dbReference type="PROSITE" id="PS50048"/>
    </source>
</evidence>
<feature type="compositionally biased region" description="Low complexity" evidence="2">
    <location>
        <begin position="229"/>
        <end position="241"/>
    </location>
</feature>
<proteinExistence type="predicted"/>
<dbReference type="SMART" id="SM00066">
    <property type="entry name" value="GAL4"/>
    <property type="match status" value="1"/>
</dbReference>
<dbReference type="GO" id="GO:0000981">
    <property type="term" value="F:DNA-binding transcription factor activity, RNA polymerase II-specific"/>
    <property type="evidence" value="ECO:0007669"/>
    <property type="project" value="InterPro"/>
</dbReference>
<feature type="compositionally biased region" description="Pro residues" evidence="2">
    <location>
        <begin position="379"/>
        <end position="394"/>
    </location>
</feature>
<feature type="non-terminal residue" evidence="4">
    <location>
        <position position="404"/>
    </location>
</feature>
<gene>
    <name evidence="4" type="ORF">HII31_11232</name>
</gene>
<dbReference type="Gene3D" id="4.10.240.10">
    <property type="entry name" value="Zn(2)-C6 fungal-type DNA-binding domain"/>
    <property type="match status" value="1"/>
</dbReference>
<feature type="compositionally biased region" description="Basic residues" evidence="2">
    <location>
        <begin position="51"/>
        <end position="62"/>
    </location>
</feature>